<feature type="region of interest" description="Disordered" evidence="1">
    <location>
        <begin position="61"/>
        <end position="105"/>
    </location>
</feature>
<dbReference type="EMBL" id="CP045121">
    <property type="protein sequence ID" value="QIN77230.1"/>
    <property type="molecule type" value="Genomic_DNA"/>
</dbReference>
<evidence type="ECO:0000313" key="3">
    <source>
        <dbReference type="Proteomes" id="UP000502706"/>
    </source>
</evidence>
<dbReference type="RefSeq" id="WP_166394795.1">
    <property type="nucleotide sequence ID" value="NZ_CP045121.1"/>
</dbReference>
<name>A0A6G8PS19_9ACTN</name>
<protein>
    <submittedName>
        <fullName evidence="2">Uncharacterized protein</fullName>
    </submittedName>
</protein>
<proteinExistence type="predicted"/>
<feature type="compositionally biased region" description="Basic and acidic residues" evidence="1">
    <location>
        <begin position="67"/>
        <end position="84"/>
    </location>
</feature>
<dbReference type="Proteomes" id="UP000502706">
    <property type="component" value="Chromosome"/>
</dbReference>
<evidence type="ECO:0000256" key="1">
    <source>
        <dbReference type="SAM" id="MobiDB-lite"/>
    </source>
</evidence>
<gene>
    <name evidence="2" type="ORF">GBA65_00425</name>
</gene>
<evidence type="ECO:0000313" key="2">
    <source>
        <dbReference type="EMBL" id="QIN77230.1"/>
    </source>
</evidence>
<dbReference type="KEGG" id="rmar:GBA65_00425"/>
<organism evidence="2 3">
    <name type="scientific">Rubrobacter marinus</name>
    <dbReference type="NCBI Taxonomy" id="2653852"/>
    <lineage>
        <taxon>Bacteria</taxon>
        <taxon>Bacillati</taxon>
        <taxon>Actinomycetota</taxon>
        <taxon>Rubrobacteria</taxon>
        <taxon>Rubrobacterales</taxon>
        <taxon>Rubrobacteraceae</taxon>
        <taxon>Rubrobacter</taxon>
    </lineage>
</organism>
<sequence length="105" mass="11249">MRGLVAVEARSNIVSTAGGVMTDEAGAITGELEVRTLPEAGLLEVRVRYAGAEEWYTVTGSPVPLSGEERDPREMHGRVVERLTEPGPVENGNEAATSLRGMDRL</sequence>
<accession>A0A6G8PS19</accession>
<reference evidence="2 3" key="1">
    <citation type="submission" date="2019-10" db="EMBL/GenBank/DDBJ databases">
        <title>Rubrobacter sp nov SCSIO 52915 isolated from a deep-sea sediment in the South China Sea.</title>
        <authorList>
            <person name="Chen R.W."/>
        </authorList>
    </citation>
    <scope>NUCLEOTIDE SEQUENCE [LARGE SCALE GENOMIC DNA]</scope>
    <source>
        <strain evidence="2 3">SCSIO 52915</strain>
    </source>
</reference>
<keyword evidence="3" id="KW-1185">Reference proteome</keyword>
<dbReference type="AlphaFoldDB" id="A0A6G8PS19"/>